<dbReference type="Pfam" id="PF00069">
    <property type="entry name" value="Pkinase"/>
    <property type="match status" value="1"/>
</dbReference>
<name>A0A8H5C8Y3_9AGAR</name>
<dbReference type="SUPFAM" id="SSF56112">
    <property type="entry name" value="Protein kinase-like (PK-like)"/>
    <property type="match status" value="1"/>
</dbReference>
<dbReference type="Proteomes" id="UP000541558">
    <property type="component" value="Unassembled WGS sequence"/>
</dbReference>
<dbReference type="EMBL" id="JAACJK010000057">
    <property type="protein sequence ID" value="KAF5337128.1"/>
    <property type="molecule type" value="Genomic_DNA"/>
</dbReference>
<evidence type="ECO:0000256" key="1">
    <source>
        <dbReference type="SAM" id="MobiDB-lite"/>
    </source>
</evidence>
<evidence type="ECO:0000259" key="2">
    <source>
        <dbReference type="PROSITE" id="PS50011"/>
    </source>
</evidence>
<comment type="caution">
    <text evidence="3">The sequence shown here is derived from an EMBL/GenBank/DDBJ whole genome shotgun (WGS) entry which is preliminary data.</text>
</comment>
<dbReference type="AlphaFoldDB" id="A0A8H5C8Y3"/>
<dbReference type="GO" id="GO:0004672">
    <property type="term" value="F:protein kinase activity"/>
    <property type="evidence" value="ECO:0007669"/>
    <property type="project" value="InterPro"/>
</dbReference>
<feature type="compositionally biased region" description="Low complexity" evidence="1">
    <location>
        <begin position="385"/>
        <end position="403"/>
    </location>
</feature>
<proteinExistence type="predicted"/>
<dbReference type="GO" id="GO:0005524">
    <property type="term" value="F:ATP binding"/>
    <property type="evidence" value="ECO:0007669"/>
    <property type="project" value="InterPro"/>
</dbReference>
<dbReference type="InterPro" id="IPR011009">
    <property type="entry name" value="Kinase-like_dom_sf"/>
</dbReference>
<dbReference type="InterPro" id="IPR000719">
    <property type="entry name" value="Prot_kinase_dom"/>
</dbReference>
<sequence>MSAPEASSEPQQKPRREPFGLVQHEIYWRDRYDWLLEHGYRLRPRYHPDWVPSWKTNSKLTAGGTEDSKSLPHIDLIDAVQVESDRPVVLKLVETHTSEEGLIVEYFSKEPVASDPRNHCIYSMDVLQPPDDAEHTLLVFPILRPYDNPDFDTFGEALDFIRQLLEGLAFLHEHKVAHRDLRSSNLMLDAKSMYNERYFCWAPDLKSDARHKITAKRTRTETWPKYYIIDFGFSKMFQDQEHPLDVPKYASDLTVPEFINPDIPCDPFPIDVYTFGNLIRMDFIDGNRLSNHNGRLGFEFLRPLIEAMTKKKPEERITMQQALEQFDGIVSELSEWKLRARPIRIPGGYIFAPDTFERVGANVSHLYRKLKYVVKRMPPMPPASTTPQPTAESASPSKAPAEDAQVDETPQAVDSESPSQSEQVKPSKPSE</sequence>
<dbReference type="Gene3D" id="1.10.510.10">
    <property type="entry name" value="Transferase(Phosphotransferase) domain 1"/>
    <property type="match status" value="1"/>
</dbReference>
<keyword evidence="4" id="KW-1185">Reference proteome</keyword>
<gene>
    <name evidence="3" type="ORF">D9611_003042</name>
</gene>
<dbReference type="SMART" id="SM00220">
    <property type="entry name" value="S_TKc"/>
    <property type="match status" value="1"/>
</dbReference>
<feature type="domain" description="Protein kinase" evidence="2">
    <location>
        <begin position="54"/>
        <end position="330"/>
    </location>
</feature>
<dbReference type="PANTHER" id="PTHR24347">
    <property type="entry name" value="SERINE/THREONINE-PROTEIN KINASE"/>
    <property type="match status" value="1"/>
</dbReference>
<protein>
    <recommendedName>
        <fullName evidence="2">Protein kinase domain-containing protein</fullName>
    </recommendedName>
</protein>
<organism evidence="3 4">
    <name type="scientific">Ephemerocybe angulata</name>
    <dbReference type="NCBI Taxonomy" id="980116"/>
    <lineage>
        <taxon>Eukaryota</taxon>
        <taxon>Fungi</taxon>
        <taxon>Dikarya</taxon>
        <taxon>Basidiomycota</taxon>
        <taxon>Agaricomycotina</taxon>
        <taxon>Agaricomycetes</taxon>
        <taxon>Agaricomycetidae</taxon>
        <taxon>Agaricales</taxon>
        <taxon>Agaricineae</taxon>
        <taxon>Psathyrellaceae</taxon>
        <taxon>Ephemerocybe</taxon>
    </lineage>
</organism>
<dbReference type="PROSITE" id="PS50011">
    <property type="entry name" value="PROTEIN_KINASE_DOM"/>
    <property type="match status" value="1"/>
</dbReference>
<evidence type="ECO:0000313" key="3">
    <source>
        <dbReference type="EMBL" id="KAF5337128.1"/>
    </source>
</evidence>
<feature type="compositionally biased region" description="Polar residues" evidence="1">
    <location>
        <begin position="412"/>
        <end position="424"/>
    </location>
</feature>
<reference evidence="3 4" key="1">
    <citation type="journal article" date="2020" name="ISME J.">
        <title>Uncovering the hidden diversity of litter-decomposition mechanisms in mushroom-forming fungi.</title>
        <authorList>
            <person name="Floudas D."/>
            <person name="Bentzer J."/>
            <person name="Ahren D."/>
            <person name="Johansson T."/>
            <person name="Persson P."/>
            <person name="Tunlid A."/>
        </authorList>
    </citation>
    <scope>NUCLEOTIDE SEQUENCE [LARGE SCALE GENOMIC DNA]</scope>
    <source>
        <strain evidence="3 4">CBS 175.51</strain>
    </source>
</reference>
<feature type="region of interest" description="Disordered" evidence="1">
    <location>
        <begin position="378"/>
        <end position="431"/>
    </location>
</feature>
<evidence type="ECO:0000313" key="4">
    <source>
        <dbReference type="Proteomes" id="UP000541558"/>
    </source>
</evidence>
<dbReference type="OrthoDB" id="5987198at2759"/>
<accession>A0A8H5C8Y3</accession>